<dbReference type="Pfam" id="PF19851">
    <property type="entry name" value="DUF6326"/>
    <property type="match status" value="1"/>
</dbReference>
<gene>
    <name evidence="2" type="ORF">ACFOOG_15140</name>
</gene>
<name>A0ABV8A3D8_9GAMM</name>
<evidence type="ECO:0000256" key="1">
    <source>
        <dbReference type="SAM" id="Phobius"/>
    </source>
</evidence>
<reference evidence="3" key="1">
    <citation type="journal article" date="2019" name="Int. J. Syst. Evol. Microbiol.">
        <title>The Global Catalogue of Microorganisms (GCM) 10K type strain sequencing project: providing services to taxonomists for standard genome sequencing and annotation.</title>
        <authorList>
            <consortium name="The Broad Institute Genomics Platform"/>
            <consortium name="The Broad Institute Genome Sequencing Center for Infectious Disease"/>
            <person name="Wu L."/>
            <person name="Ma J."/>
        </authorList>
    </citation>
    <scope>NUCLEOTIDE SEQUENCE [LARGE SCALE GENOMIC DNA]</scope>
    <source>
        <strain evidence="3">IBRC 10765</strain>
    </source>
</reference>
<dbReference type="EMBL" id="JBHRYR010000005">
    <property type="protein sequence ID" value="MFC3854177.1"/>
    <property type="molecule type" value="Genomic_DNA"/>
</dbReference>
<feature type="transmembrane region" description="Helical" evidence="1">
    <location>
        <begin position="63"/>
        <end position="86"/>
    </location>
</feature>
<evidence type="ECO:0000313" key="2">
    <source>
        <dbReference type="EMBL" id="MFC3854177.1"/>
    </source>
</evidence>
<organism evidence="2 3">
    <name type="scientific">Saccharospirillum mangrovi</name>
    <dbReference type="NCBI Taxonomy" id="2161747"/>
    <lineage>
        <taxon>Bacteria</taxon>
        <taxon>Pseudomonadati</taxon>
        <taxon>Pseudomonadota</taxon>
        <taxon>Gammaproteobacteria</taxon>
        <taxon>Oceanospirillales</taxon>
        <taxon>Saccharospirillaceae</taxon>
        <taxon>Saccharospirillum</taxon>
    </lineage>
</organism>
<keyword evidence="1" id="KW-0472">Membrane</keyword>
<sequence>MNSPNTSRSDQDRPVNPRIVLATLWTTLLMLYLYADVLSLYVPGHLNEMIDGYMGPIVASQTSLMLAAVLMTLPSLMIVLSLVLSYTANRRSQIGLGALYTLVNVGNVIGEDWLYYLFFGAVEVVLTVSIVVYAVRWRVGKH</sequence>
<keyword evidence="3" id="KW-1185">Reference proteome</keyword>
<dbReference type="RefSeq" id="WP_380698200.1">
    <property type="nucleotide sequence ID" value="NZ_JBHRYR010000005.1"/>
</dbReference>
<protein>
    <submittedName>
        <fullName evidence="2">DUF6326 family protein</fullName>
    </submittedName>
</protein>
<proteinExistence type="predicted"/>
<keyword evidence="1" id="KW-1133">Transmembrane helix</keyword>
<comment type="caution">
    <text evidence="2">The sequence shown here is derived from an EMBL/GenBank/DDBJ whole genome shotgun (WGS) entry which is preliminary data.</text>
</comment>
<dbReference type="Proteomes" id="UP001595617">
    <property type="component" value="Unassembled WGS sequence"/>
</dbReference>
<evidence type="ECO:0000313" key="3">
    <source>
        <dbReference type="Proteomes" id="UP001595617"/>
    </source>
</evidence>
<dbReference type="InterPro" id="IPR046289">
    <property type="entry name" value="DUF6326"/>
</dbReference>
<accession>A0ABV8A3D8</accession>
<feature type="transmembrane region" description="Helical" evidence="1">
    <location>
        <begin position="113"/>
        <end position="135"/>
    </location>
</feature>
<feature type="transmembrane region" description="Helical" evidence="1">
    <location>
        <begin position="20"/>
        <end position="42"/>
    </location>
</feature>
<keyword evidence="1" id="KW-0812">Transmembrane</keyword>